<proteinExistence type="predicted"/>
<evidence type="ECO:0000313" key="1">
    <source>
        <dbReference type="EMBL" id="VFQ46476.1"/>
    </source>
</evidence>
<gene>
    <name evidence="1" type="ORF">MSL71_41430</name>
</gene>
<organism evidence="1 2">
    <name type="scientific">Desulfoluna butyratoxydans</name>
    <dbReference type="NCBI Taxonomy" id="231438"/>
    <lineage>
        <taxon>Bacteria</taxon>
        <taxon>Pseudomonadati</taxon>
        <taxon>Thermodesulfobacteriota</taxon>
        <taxon>Desulfobacteria</taxon>
        <taxon>Desulfobacterales</taxon>
        <taxon>Desulfolunaceae</taxon>
        <taxon>Desulfoluna</taxon>
    </lineage>
</organism>
<keyword evidence="2" id="KW-1185">Reference proteome</keyword>
<evidence type="ECO:0000313" key="2">
    <source>
        <dbReference type="Proteomes" id="UP000507962"/>
    </source>
</evidence>
<name>A0A4U8YQF4_9BACT</name>
<dbReference type="AlphaFoldDB" id="A0A4U8YQF4"/>
<dbReference type="Gene3D" id="3.40.50.300">
    <property type="entry name" value="P-loop containing nucleotide triphosphate hydrolases"/>
    <property type="match status" value="1"/>
</dbReference>
<dbReference type="InterPro" id="IPR027417">
    <property type="entry name" value="P-loop_NTPase"/>
</dbReference>
<keyword evidence="1" id="KW-0808">Transferase</keyword>
<accession>A0A4U8YQF4</accession>
<dbReference type="Proteomes" id="UP000507962">
    <property type="component" value="Unassembled WGS sequence"/>
</dbReference>
<protein>
    <submittedName>
        <fullName evidence="1">Cytidylate kinase-like family</fullName>
    </submittedName>
</protein>
<dbReference type="RefSeq" id="WP_180144245.1">
    <property type="nucleotide sequence ID" value="NZ_CAADHO010000009.1"/>
</dbReference>
<dbReference type="GO" id="GO:0016301">
    <property type="term" value="F:kinase activity"/>
    <property type="evidence" value="ECO:0007669"/>
    <property type="project" value="UniProtKB-KW"/>
</dbReference>
<reference evidence="1 2" key="1">
    <citation type="submission" date="2019-03" db="EMBL/GenBank/DDBJ databases">
        <authorList>
            <person name="Nijsse B."/>
        </authorList>
    </citation>
    <scope>NUCLEOTIDE SEQUENCE [LARGE SCALE GENOMIC DNA]</scope>
    <source>
        <strain evidence="1">Desulfoluna butyratoxydans MSL71</strain>
    </source>
</reference>
<sequence length="273" mass="31340">MPIVTLSSTSQIKRKLIAERIAERLGHTCMSREVILEASEQYNVPEIKLAKAIHDSPTIFERLSNGKERYIAFFRTALLNNLKQGSIVYHGIVGHFFVQRVPHVLKVKIIDSMENRIKEEMEREDVPENVARKRVLQEDKERYNWCSSLYKMDTRDPELYNMVINLERISVDDCVDIICHTLEKESFKDTEDAEKQLSDMALTATVKAAIVQKYSEAKVTSHNGNVVITMDPPVAQIPKKKRDIRALTCGIEGIKHLELDLKAKTIPRTPMHK</sequence>
<keyword evidence="1" id="KW-0418">Kinase</keyword>
<dbReference type="EMBL" id="CAADHO010000009">
    <property type="protein sequence ID" value="VFQ46476.1"/>
    <property type="molecule type" value="Genomic_DNA"/>
</dbReference>
<dbReference type="Pfam" id="PF13189">
    <property type="entry name" value="Cytidylate_kin2"/>
    <property type="match status" value="1"/>
</dbReference>